<dbReference type="EMBL" id="JAUQSX010000001">
    <property type="protein sequence ID" value="MDO7845512.1"/>
    <property type="molecule type" value="Genomic_DNA"/>
</dbReference>
<organism evidence="4 5">
    <name type="scientific">Hymenobacter mellowenesis</name>
    <dbReference type="NCBI Taxonomy" id="3063995"/>
    <lineage>
        <taxon>Bacteria</taxon>
        <taxon>Pseudomonadati</taxon>
        <taxon>Bacteroidota</taxon>
        <taxon>Cytophagia</taxon>
        <taxon>Cytophagales</taxon>
        <taxon>Hymenobacteraceae</taxon>
        <taxon>Hymenobacter</taxon>
    </lineage>
</organism>
<feature type="domain" description="Secretion system C-terminal sorting" evidence="3">
    <location>
        <begin position="1565"/>
        <end position="1639"/>
    </location>
</feature>
<dbReference type="NCBIfam" id="TIGR04183">
    <property type="entry name" value="Por_Secre_tail"/>
    <property type="match status" value="1"/>
</dbReference>
<evidence type="ECO:0000313" key="5">
    <source>
        <dbReference type="Proteomes" id="UP001167796"/>
    </source>
</evidence>
<proteinExistence type="predicted"/>
<dbReference type="Gene3D" id="2.60.20.10">
    <property type="entry name" value="Crystallins"/>
    <property type="match status" value="1"/>
</dbReference>
<dbReference type="RefSeq" id="WP_305010195.1">
    <property type="nucleotide sequence ID" value="NZ_JAUQSX010000001.1"/>
</dbReference>
<comment type="caution">
    <text evidence="4">The sequence shown here is derived from an EMBL/GenBank/DDBJ whole genome shotgun (WGS) entry which is preliminary data.</text>
</comment>
<keyword evidence="1" id="KW-0732">Signal</keyword>
<dbReference type="GO" id="GO:0016787">
    <property type="term" value="F:hydrolase activity"/>
    <property type="evidence" value="ECO:0007669"/>
    <property type="project" value="UniProtKB-KW"/>
</dbReference>
<dbReference type="Pfam" id="PF11790">
    <property type="entry name" value="Glyco_hydro_cc"/>
    <property type="match status" value="1"/>
</dbReference>
<evidence type="ECO:0000259" key="3">
    <source>
        <dbReference type="Pfam" id="PF18962"/>
    </source>
</evidence>
<keyword evidence="5" id="KW-1185">Reference proteome</keyword>
<keyword evidence="4" id="KW-0378">Hydrolase</keyword>
<dbReference type="InterPro" id="IPR026444">
    <property type="entry name" value="Secre_tail"/>
</dbReference>
<dbReference type="PANTHER" id="PTHR34154">
    <property type="entry name" value="ALKALI-SENSITIVE LINKAGE PROTEIN 1"/>
    <property type="match status" value="1"/>
</dbReference>
<dbReference type="SUPFAM" id="SSF49373">
    <property type="entry name" value="Invasin/intimin cell-adhesion fragments"/>
    <property type="match status" value="1"/>
</dbReference>
<accession>A0ABT9A9U6</accession>
<dbReference type="Pfam" id="PF18962">
    <property type="entry name" value="Por_Secre_tail"/>
    <property type="match status" value="1"/>
</dbReference>
<feature type="chain" id="PRO_5047178302" evidence="1">
    <location>
        <begin position="34"/>
        <end position="1640"/>
    </location>
</feature>
<dbReference type="InterPro" id="IPR017853">
    <property type="entry name" value="GH"/>
</dbReference>
<dbReference type="InterPro" id="IPR008964">
    <property type="entry name" value="Invasin/intimin_cell_adhesion"/>
</dbReference>
<reference evidence="4" key="1">
    <citation type="submission" date="2023-07" db="EMBL/GenBank/DDBJ databases">
        <authorList>
            <person name="Kim M.K."/>
        </authorList>
    </citation>
    <scope>NUCLEOTIDE SEQUENCE</scope>
    <source>
        <strain evidence="4">M29</strain>
    </source>
</reference>
<name>A0ABT9A9U6_9BACT</name>
<dbReference type="InterPro" id="IPR024655">
    <property type="entry name" value="Asl1_glyco_hydro_catalytic"/>
</dbReference>
<dbReference type="Proteomes" id="UP001167796">
    <property type="component" value="Unassembled WGS sequence"/>
</dbReference>
<gene>
    <name evidence="4" type="ORF">Q5H92_04020</name>
</gene>
<dbReference type="InterPro" id="IPR053183">
    <property type="entry name" value="ASL1"/>
</dbReference>
<evidence type="ECO:0000259" key="2">
    <source>
        <dbReference type="Pfam" id="PF11790"/>
    </source>
</evidence>
<feature type="signal peptide" evidence="1">
    <location>
        <begin position="1"/>
        <end position="33"/>
    </location>
</feature>
<evidence type="ECO:0000256" key="1">
    <source>
        <dbReference type="SAM" id="SignalP"/>
    </source>
</evidence>
<evidence type="ECO:0000313" key="4">
    <source>
        <dbReference type="EMBL" id="MDO7845512.1"/>
    </source>
</evidence>
<dbReference type="SUPFAM" id="SSF51445">
    <property type="entry name" value="(Trans)glycosidases"/>
    <property type="match status" value="1"/>
</dbReference>
<protein>
    <submittedName>
        <fullName evidence="4">Glycosyl hydrolase</fullName>
    </submittedName>
</protein>
<dbReference type="PANTHER" id="PTHR34154:SF3">
    <property type="entry name" value="ALKALI-SENSITIVE LINKAGE PROTEIN 1"/>
    <property type="match status" value="1"/>
</dbReference>
<dbReference type="Gene3D" id="3.20.20.80">
    <property type="entry name" value="Glycosidases"/>
    <property type="match status" value="1"/>
</dbReference>
<dbReference type="Gene3D" id="2.60.40.1080">
    <property type="match status" value="1"/>
</dbReference>
<feature type="domain" description="Asl1-like glycosyl hydrolase catalytic" evidence="2">
    <location>
        <begin position="327"/>
        <end position="533"/>
    </location>
</feature>
<sequence length="1640" mass="172510">MANLSPARALWRRPVSLLLTLAWAWLSAPAARAQSTANDLTAAWLGTIDQANLQVTGLPANGRVAQLLSGARASAGASIKVVNAAGVPVAKATVLGSGLSVLVTAASGAQKSYALQAGGAALPVQTISNAPSSTQTSITNSILSISGNSEYHITGSNPLPGTMIDMQGEDVWLYFEGVKPSKFNQRLLAQVTVNGQRAQLDTTVRLVQYLQGCVLISQPGTYQPLEAFASANYGGSSMKFNQYDYYKTPELGAFNDNIGSFKLKKGYMATFAENQDGTGFSKVYIAPDNDVTINTLPLSLQGRTSLVRVLPWRWVSKKGWCSAPLLGDSLHMTWNYNWNNNGNSTLDAEYVPIRQTQYWPAFSITNAKKNVTHFLGFNEPNTASQSNMSVNQAIAAWPGLMQSGLRLGSPAPTDGGANWLYQFMDKADSAGYRVDFVAVHFYRGCQTPQQFYSFLKAIYDRTKRPIWITEWNNGANWTTSTGCPKPTYAEQAAKIQGFVTMLDTARIVERYSLYQWVEDTRKLFVNDGDPTSITPAGIVYRDKISPMAFNPNLVPPTVSVPVPIPFQRGNLVVTRYGSATWTGGTGVTLPAFIDEVVPMNSTLYTAGQFIRSVTIPTGSYGPNFGYVGSAMKANADGAIGISPDRTKMAISGFSSATGNGNVNGGTSPRVVAILDAEGNLDTRTGFSDGNSQPMRTATVTDSATVYIAYGNNSYGLRHASLPRTLTSVPQTRTGVTVFPTISLKKLGVYEGSMYFTTSTVPGASSTSGGPVAPTTTKVMRLSGLPGRASTPATLPGLPAPSSTSQPGGFVMFDVNPSVPGFDLLYYTDDTPTPTLNKYTFNGTTWTARGTYAITGLNDNLLRDMTGTLVRGVPTLYGVSYTSIVRLEDRSTTYTLANTAFTNTLNVTQTVLRNNATSTTYAYRGIAFTPGTRDSLYVRVPQTITFGAISDKAMGAPDFYPTATSTSGLQLGYATSDLNVATVNNGLVSIVGPGTATITVSQLGDFKYLAAAPVSRTFTVLSDLTVVAGQQMTMAAPATYGNVLVQGELTLSAPLTAAGTITVAGGGMLSTGCQPITGAADFKVEAGAELRVCDAAGLMPTGTMSGAVQTTGTRTFSPDATYGYMGTQAQQTGAGLPAQVRALLVQNPAGVALSAPLRVAQLVRLTQGDLNLGSQPLTLLSEASGTALVDNTGGVVNGTVTMQRYLDPSLNPGPGYRHYSAPVSSTTVADLSTSTFAPAVAGSTFPTVYGYDQSRLTAAANFFDQGWVAPASLSTPLAVGQGYTVNIGGTELVDFVGTLNNGPLNLNLSRGVPSEAGWQLLGNPYPAPLDWSTVTVPAGLGNAMYVYQSTGQYAGSYRSFANGIGQSPLIPAGQGFFVRVSTAGATPTLALTNANRVTTFGAQPAMQRTAETRPLVQLQLSGTNGVSDDAYVYFEAGATAAADARYDAHKLRNVGPKALNVFSLAAGTELSINGLPQPGAQSLVVPLGVAMPQAGTYTLRAAQLLNQTGSVSLRDALTGTVTPLTAQATYRFSVAAGASATGRFELLFGPQQVLSTASALSQQVTLFPNPAHGEVQLTLTSALQSEVLQAEVLNALGQTVLTRTLPAGALRTLPLGGLATGVYTVRMLSRQGVISKRLVVQ</sequence>